<dbReference type="PANTHER" id="PTHR22975">
    <property type="entry name" value="UBIQUITIN SPECIFIC PROTEINASE"/>
    <property type="match status" value="1"/>
</dbReference>
<keyword evidence="1" id="KW-0833">Ubl conjugation pathway</keyword>
<feature type="region of interest" description="Disordered" evidence="3">
    <location>
        <begin position="1"/>
        <end position="103"/>
    </location>
</feature>
<organism evidence="5">
    <name type="scientific">Guillardia theta</name>
    <name type="common">Cryptophyte</name>
    <name type="synonym">Cryptomonas phi</name>
    <dbReference type="NCBI Taxonomy" id="55529"/>
    <lineage>
        <taxon>Eukaryota</taxon>
        <taxon>Cryptophyceae</taxon>
        <taxon>Pyrenomonadales</taxon>
        <taxon>Geminigeraceae</taxon>
        <taxon>Guillardia</taxon>
    </lineage>
</organism>
<dbReference type="CDD" id="cd02257">
    <property type="entry name" value="Peptidase_C19"/>
    <property type="match status" value="1"/>
</dbReference>
<dbReference type="EMBL" id="HBKN01018873">
    <property type="protein sequence ID" value="CAE2298985.1"/>
    <property type="molecule type" value="Transcribed_RNA"/>
</dbReference>
<dbReference type="InterPro" id="IPR001394">
    <property type="entry name" value="Peptidase_C19_UCH"/>
</dbReference>
<dbReference type="GO" id="GO:0004843">
    <property type="term" value="F:cysteine-type deubiquitinase activity"/>
    <property type="evidence" value="ECO:0007669"/>
    <property type="project" value="InterPro"/>
</dbReference>
<proteinExistence type="predicted"/>
<dbReference type="SUPFAM" id="SSF54001">
    <property type="entry name" value="Cysteine proteinases"/>
    <property type="match status" value="1"/>
</dbReference>
<dbReference type="AlphaFoldDB" id="A0A7S4NMY6"/>
<evidence type="ECO:0000256" key="2">
    <source>
        <dbReference type="ARBA" id="ARBA00022801"/>
    </source>
</evidence>
<keyword evidence="2" id="KW-0378">Hydrolase</keyword>
<evidence type="ECO:0000313" key="5">
    <source>
        <dbReference type="EMBL" id="CAE2298985.1"/>
    </source>
</evidence>
<feature type="region of interest" description="Disordered" evidence="3">
    <location>
        <begin position="195"/>
        <end position="324"/>
    </location>
</feature>
<dbReference type="InterPro" id="IPR038765">
    <property type="entry name" value="Papain-like_cys_pep_sf"/>
</dbReference>
<feature type="compositionally biased region" description="Basic and acidic residues" evidence="3">
    <location>
        <begin position="40"/>
        <end position="50"/>
    </location>
</feature>
<sequence length="743" mass="80506">MNTQGGAKLLSCDAKEFVPGSPSQASNDNPTGVQPGKSANKTEKKSEKAKKTSKGKGQQNVSKQKVGDRIPHHENAGIPPPGNPQMQHPQALPGPGNLPRGGHFLAMNPMNPAMCGPAMLPTNVPPYFMGIPTGMRPILSDGRINEMPMAPACPPVPMAWGMHPSAMCAMHNPAIGMHCPPVGLHGSPVNNHAGAAVPWSDAEGLPGSNATDKNLQPPQFNARPPAPGMSPQQIEPNERVDQVKDNGSGQQALKDAPTDSHLQPEPTASQQAESAAKSMPPPNAWAAALKKTEDGERTATRKVAAGDSLEIPLGSTKMQDSQSPELEQALRNEDVTSLQLPSIHLRPEQSFGTREYGNVWGASHGEALEKNGEISAKDLGKGLDNPKGEYNCFLNVIIQSLWQLESFREALLTNSELSLRPDDESEAAAFLRSLAKVFSSLSGSKSGVDVVTEGSNKPPAAANAWASGPPAIVSAPVGNAWGSGGKNLFVVDPTECRKALSSIFMSRKRSQVHEMADASEALNDILETLQLFFEQSGKTDSSDASSNIVLGSFGLKVKEGLRCSTCGYKMQEQSYTRFFHYVPPKLLADVHQQLRDQKLSPEDLLREAYARDTRTCPGCKEGNAMFECSQALFSCPDIFSLVLVWETTSATPDDISLLFHQLPLVLDLSLVYSGVPSGSKYRLRCMVCFYGQHYVLLSYKPRVKQWVQYDDSSVKRVGDWKEVVERCRLGRFQPNVLFYERCT</sequence>
<gene>
    <name evidence="5" type="ORF">GTHE00462_LOCUS14888</name>
</gene>
<feature type="domain" description="USP" evidence="4">
    <location>
        <begin position="381"/>
        <end position="742"/>
    </location>
</feature>
<feature type="compositionally biased region" description="Polar residues" evidence="3">
    <location>
        <begin position="21"/>
        <end position="32"/>
    </location>
</feature>
<dbReference type="PANTHER" id="PTHR22975:SF9">
    <property type="entry name" value="ECHINUS SPLICE FORM 3"/>
    <property type="match status" value="1"/>
</dbReference>
<evidence type="ECO:0000259" key="4">
    <source>
        <dbReference type="PROSITE" id="PS50235"/>
    </source>
</evidence>
<feature type="compositionally biased region" description="Polar residues" evidence="3">
    <location>
        <begin position="208"/>
        <end position="219"/>
    </location>
</feature>
<feature type="compositionally biased region" description="Basic and acidic residues" evidence="3">
    <location>
        <begin position="290"/>
        <end position="299"/>
    </location>
</feature>
<evidence type="ECO:0000256" key="1">
    <source>
        <dbReference type="ARBA" id="ARBA00022786"/>
    </source>
</evidence>
<protein>
    <recommendedName>
        <fullName evidence="4">USP domain-containing protein</fullName>
    </recommendedName>
</protein>
<evidence type="ECO:0000256" key="3">
    <source>
        <dbReference type="SAM" id="MobiDB-lite"/>
    </source>
</evidence>
<dbReference type="InterPro" id="IPR052398">
    <property type="entry name" value="Ubiquitin_hydrolase_53/54"/>
</dbReference>
<reference evidence="5" key="1">
    <citation type="submission" date="2021-01" db="EMBL/GenBank/DDBJ databases">
        <authorList>
            <person name="Corre E."/>
            <person name="Pelletier E."/>
            <person name="Niang G."/>
            <person name="Scheremetjew M."/>
            <person name="Finn R."/>
            <person name="Kale V."/>
            <person name="Holt S."/>
            <person name="Cochrane G."/>
            <person name="Meng A."/>
            <person name="Brown T."/>
            <person name="Cohen L."/>
        </authorList>
    </citation>
    <scope>NUCLEOTIDE SEQUENCE</scope>
    <source>
        <strain evidence="5">CCMP 2712</strain>
    </source>
</reference>
<name>A0A7S4NMY6_GUITH</name>
<dbReference type="GO" id="GO:0016579">
    <property type="term" value="P:protein deubiquitination"/>
    <property type="evidence" value="ECO:0007669"/>
    <property type="project" value="InterPro"/>
</dbReference>
<dbReference type="Pfam" id="PF00443">
    <property type="entry name" value="UCH"/>
    <property type="match status" value="1"/>
</dbReference>
<accession>A0A7S4NMY6</accession>
<feature type="compositionally biased region" description="Basic and acidic residues" evidence="3">
    <location>
        <begin position="65"/>
        <end position="75"/>
    </location>
</feature>
<dbReference type="PROSITE" id="PS50235">
    <property type="entry name" value="USP_3"/>
    <property type="match status" value="1"/>
</dbReference>
<dbReference type="Gene3D" id="3.90.70.10">
    <property type="entry name" value="Cysteine proteinases"/>
    <property type="match status" value="1"/>
</dbReference>
<dbReference type="InterPro" id="IPR028889">
    <property type="entry name" value="USP"/>
</dbReference>